<feature type="region of interest" description="Disordered" evidence="4">
    <location>
        <begin position="109"/>
        <end position="187"/>
    </location>
</feature>
<keyword evidence="1 2" id="KW-0238">DNA-binding</keyword>
<dbReference type="RefSeq" id="WP_042581288.1">
    <property type="nucleotide sequence ID" value="NZ_JXQQ01000067.1"/>
</dbReference>
<keyword evidence="2" id="KW-0234">DNA repair</keyword>
<dbReference type="InterPro" id="IPR012340">
    <property type="entry name" value="NA-bd_OB-fold"/>
</dbReference>
<reference evidence="5 6" key="1">
    <citation type="submission" date="2014-12" db="EMBL/GenBank/DDBJ databases">
        <title>16Stimator: statistical estimation of ribosomal gene copy numbers from draft genome assemblies.</title>
        <authorList>
            <person name="Perisin M.A."/>
            <person name="Vetter M."/>
            <person name="Gilbert J.A."/>
            <person name="Bergelson J."/>
        </authorList>
    </citation>
    <scope>NUCLEOTIDE SEQUENCE [LARGE SCALE GENOMIC DNA]</scope>
    <source>
        <strain evidence="5 6">MEDvA23</strain>
    </source>
</reference>
<dbReference type="PROSITE" id="PS50935">
    <property type="entry name" value="SSB"/>
    <property type="match status" value="1"/>
</dbReference>
<dbReference type="AlphaFoldDB" id="A0A0D0M4Q2"/>
<dbReference type="OrthoDB" id="9809878at2"/>
<comment type="function">
    <text evidence="2">Plays an important role in DNA replication, recombination and repair. Binds to ssDNA and to an array of partner proteins to recruit them to their sites of action during DNA metabolism.</text>
</comment>
<dbReference type="CDD" id="cd04496">
    <property type="entry name" value="SSB_OBF"/>
    <property type="match status" value="1"/>
</dbReference>
<dbReference type="Proteomes" id="UP000032067">
    <property type="component" value="Unassembled WGS sequence"/>
</dbReference>
<gene>
    <name evidence="5" type="ORF">RT97_23670</name>
</gene>
<feature type="compositionally biased region" description="Gly residues" evidence="4">
    <location>
        <begin position="127"/>
        <end position="151"/>
    </location>
</feature>
<evidence type="ECO:0000256" key="3">
    <source>
        <dbReference type="RuleBase" id="RU000524"/>
    </source>
</evidence>
<sequence length="187" mass="19571">MASVNKVIVVGNLGRDPEMRTFPSGDQVANVTVATTDRWKDKQSGEMREATEWHRIVFNGRLAEIAGQYLRKGSQVYVEGSLRTRKWTDKDGVEKYTTEIRADQMQMLGSRQGQGGPSGGPEDDGGYSQGGGGGGGYSQGGNGGGGGGGGYAPRAPAAAPRAPSAAPRQAPAKSSSGFDDMDDDIPF</sequence>
<dbReference type="NCBIfam" id="TIGR00621">
    <property type="entry name" value="ssb"/>
    <property type="match status" value="1"/>
</dbReference>
<comment type="caution">
    <text evidence="2">Lacks conserved residue(s) required for the propagation of feature annotation.</text>
</comment>
<dbReference type="GO" id="GO:0006310">
    <property type="term" value="P:DNA recombination"/>
    <property type="evidence" value="ECO:0007669"/>
    <property type="project" value="UniProtKB-UniRule"/>
</dbReference>
<dbReference type="GO" id="GO:0006260">
    <property type="term" value="P:DNA replication"/>
    <property type="evidence" value="ECO:0007669"/>
    <property type="project" value="UniProtKB-UniRule"/>
</dbReference>
<feature type="compositionally biased region" description="Low complexity" evidence="4">
    <location>
        <begin position="152"/>
        <end position="172"/>
    </location>
</feature>
<proteinExistence type="inferred from homology"/>
<dbReference type="Gene3D" id="2.40.50.140">
    <property type="entry name" value="Nucleic acid-binding proteins"/>
    <property type="match status" value="1"/>
</dbReference>
<keyword evidence="2" id="KW-0235">DNA replication</keyword>
<evidence type="ECO:0000256" key="1">
    <source>
        <dbReference type="ARBA" id="ARBA00023125"/>
    </source>
</evidence>
<dbReference type="HAMAP" id="MF_00984">
    <property type="entry name" value="SSB"/>
    <property type="match status" value="1"/>
</dbReference>
<dbReference type="InterPro" id="IPR000424">
    <property type="entry name" value="Primosome_PriB/ssb"/>
</dbReference>
<dbReference type="SUPFAM" id="SSF50249">
    <property type="entry name" value="Nucleic acid-binding proteins"/>
    <property type="match status" value="1"/>
</dbReference>
<feature type="short sequence motif" description="Important for interaction with partner proteins" evidence="2">
    <location>
        <begin position="182"/>
        <end position="187"/>
    </location>
</feature>
<evidence type="ECO:0000256" key="4">
    <source>
        <dbReference type="SAM" id="MobiDB-lite"/>
    </source>
</evidence>
<accession>A0A0D0M4Q2</accession>
<evidence type="ECO:0000256" key="2">
    <source>
        <dbReference type="HAMAP-Rule" id="MF_00984"/>
    </source>
</evidence>
<dbReference type="EMBL" id="JXQQ01000067">
    <property type="protein sequence ID" value="KIQ25614.1"/>
    <property type="molecule type" value="Genomic_DNA"/>
</dbReference>
<comment type="subunit">
    <text evidence="2">Homotetramer.</text>
</comment>
<evidence type="ECO:0000313" key="5">
    <source>
        <dbReference type="EMBL" id="KIQ25614.1"/>
    </source>
</evidence>
<keyword evidence="2" id="KW-0233">DNA recombination</keyword>
<keyword evidence="2" id="KW-0227">DNA damage</keyword>
<comment type="caution">
    <text evidence="5">The sequence shown here is derived from an EMBL/GenBank/DDBJ whole genome shotgun (WGS) entry which is preliminary data.</text>
</comment>
<dbReference type="PANTHER" id="PTHR10302:SF27">
    <property type="entry name" value="SINGLE-STRANDED DNA-BINDING PROTEIN"/>
    <property type="match status" value="1"/>
</dbReference>
<evidence type="ECO:0000313" key="6">
    <source>
        <dbReference type="Proteomes" id="UP000032067"/>
    </source>
</evidence>
<dbReference type="Pfam" id="PF00436">
    <property type="entry name" value="SSB"/>
    <property type="match status" value="1"/>
</dbReference>
<organism evidence="5 6">
    <name type="scientific">Variovorax paradoxus</name>
    <dbReference type="NCBI Taxonomy" id="34073"/>
    <lineage>
        <taxon>Bacteria</taxon>
        <taxon>Pseudomonadati</taxon>
        <taxon>Pseudomonadota</taxon>
        <taxon>Betaproteobacteria</taxon>
        <taxon>Burkholderiales</taxon>
        <taxon>Comamonadaceae</taxon>
        <taxon>Variovorax</taxon>
    </lineage>
</organism>
<protein>
    <recommendedName>
        <fullName evidence="2 3">Single-stranded DNA-binding protein</fullName>
        <shortName evidence="2">SSB</shortName>
    </recommendedName>
</protein>
<dbReference type="GO" id="GO:0009295">
    <property type="term" value="C:nucleoid"/>
    <property type="evidence" value="ECO:0007669"/>
    <property type="project" value="TreeGrafter"/>
</dbReference>
<dbReference type="NCBIfam" id="NF005406">
    <property type="entry name" value="PRK06958.1"/>
    <property type="match status" value="1"/>
</dbReference>
<dbReference type="InterPro" id="IPR011344">
    <property type="entry name" value="ssDNA-bd"/>
</dbReference>
<dbReference type="GO" id="GO:0003697">
    <property type="term" value="F:single-stranded DNA binding"/>
    <property type="evidence" value="ECO:0007669"/>
    <property type="project" value="UniProtKB-UniRule"/>
</dbReference>
<dbReference type="PANTHER" id="PTHR10302">
    <property type="entry name" value="SINGLE-STRANDED DNA-BINDING PROTEIN"/>
    <property type="match status" value="1"/>
</dbReference>
<name>A0A0D0M4Q2_VARPD</name>
<dbReference type="GO" id="GO:0006281">
    <property type="term" value="P:DNA repair"/>
    <property type="evidence" value="ECO:0007669"/>
    <property type="project" value="UniProtKB-UniRule"/>
</dbReference>